<sequence length="153" mass="17707">MSIVITDSIRKFWLDFIKANPKLEYLKASSIDAWSFGNTSEMADDLVSLVLAGKKTATCSLLRAYQGYEDEIPKVGVYSLICDGENNPKCIVFYTDTFLCKYNEITEKHAYEEGEGNRTLEHWRKVHTEFFSEYGGFHEEDILLCERFKVVYK</sequence>
<dbReference type="InterPro" id="IPR007374">
    <property type="entry name" value="ASCH_domain"/>
</dbReference>
<dbReference type="Proteomes" id="UP000196531">
    <property type="component" value="Unassembled WGS sequence"/>
</dbReference>
<comment type="caution">
    <text evidence="2">The sequence shown here is derived from an EMBL/GenBank/DDBJ whole genome shotgun (WGS) entry which is preliminary data.</text>
</comment>
<dbReference type="InterPro" id="IPR009326">
    <property type="entry name" value="DUF984"/>
</dbReference>
<dbReference type="SMART" id="SM01022">
    <property type="entry name" value="ASCH"/>
    <property type="match status" value="1"/>
</dbReference>
<dbReference type="AlphaFoldDB" id="A0A1Y5FBE6"/>
<dbReference type="Pfam" id="PF04266">
    <property type="entry name" value="ASCH"/>
    <property type="match status" value="1"/>
</dbReference>
<dbReference type="EMBL" id="MAAO01000002">
    <property type="protein sequence ID" value="OUR99521.1"/>
    <property type="molecule type" value="Genomic_DNA"/>
</dbReference>
<dbReference type="PIRSF" id="PIRSF021320">
    <property type="entry name" value="DUF984"/>
    <property type="match status" value="1"/>
</dbReference>
<dbReference type="SUPFAM" id="SSF88697">
    <property type="entry name" value="PUA domain-like"/>
    <property type="match status" value="1"/>
</dbReference>
<evidence type="ECO:0000259" key="1">
    <source>
        <dbReference type="SMART" id="SM01022"/>
    </source>
</evidence>
<gene>
    <name evidence="2" type="ORF">A9Q84_00445</name>
</gene>
<dbReference type="InterPro" id="IPR015947">
    <property type="entry name" value="PUA-like_sf"/>
</dbReference>
<reference evidence="3" key="1">
    <citation type="journal article" date="2017" name="Proc. Natl. Acad. Sci. U.S.A.">
        <title>Simulation of Deepwater Horizon oil plume reveals substrate specialization within a complex community of hydrocarbon-degraders.</title>
        <authorList>
            <person name="Hu P."/>
            <person name="Dubinsky E.A."/>
            <person name="Probst A.J."/>
            <person name="Wang J."/>
            <person name="Sieber C.M.K."/>
            <person name="Tom L.M."/>
            <person name="Gardinali P."/>
            <person name="Banfield J.F."/>
            <person name="Atlas R.M."/>
            <person name="Andersen G.L."/>
        </authorList>
    </citation>
    <scope>NUCLEOTIDE SEQUENCE [LARGE SCALE GENOMIC DNA]</scope>
</reference>
<protein>
    <recommendedName>
        <fullName evidence="1">ASCH domain-containing protein</fullName>
    </recommendedName>
</protein>
<name>A0A1Y5FBE6_9BACT</name>
<feature type="domain" description="ASCH" evidence="1">
    <location>
        <begin position="34"/>
        <end position="152"/>
    </location>
</feature>
<dbReference type="PANTHER" id="PTHR39203:SF1">
    <property type="entry name" value="CYTOPLASMIC PROTEIN"/>
    <property type="match status" value="1"/>
</dbReference>
<dbReference type="CDD" id="cd06553">
    <property type="entry name" value="ASCH_Ef3133_like"/>
    <property type="match status" value="1"/>
</dbReference>
<evidence type="ECO:0000313" key="2">
    <source>
        <dbReference type="EMBL" id="OUR99521.1"/>
    </source>
</evidence>
<accession>A0A1Y5FBE6</accession>
<evidence type="ECO:0000313" key="3">
    <source>
        <dbReference type="Proteomes" id="UP000196531"/>
    </source>
</evidence>
<dbReference type="Gene3D" id="3.10.400.10">
    <property type="entry name" value="Sulfate adenylyltransferase"/>
    <property type="match status" value="1"/>
</dbReference>
<dbReference type="PANTHER" id="PTHR39203">
    <property type="entry name" value="CYTOPLASMIC PROTEIN-RELATED"/>
    <property type="match status" value="1"/>
</dbReference>
<proteinExistence type="predicted"/>
<organism evidence="2 3">
    <name type="scientific">Halobacteriovorax marinus</name>
    <dbReference type="NCBI Taxonomy" id="97084"/>
    <lineage>
        <taxon>Bacteria</taxon>
        <taxon>Pseudomonadati</taxon>
        <taxon>Bdellovibrionota</taxon>
        <taxon>Bacteriovoracia</taxon>
        <taxon>Bacteriovoracales</taxon>
        <taxon>Halobacteriovoraceae</taxon>
        <taxon>Halobacteriovorax</taxon>
    </lineage>
</organism>